<protein>
    <submittedName>
        <fullName evidence="2">NAD-dependent epimerase/dehydratase</fullName>
    </submittedName>
</protein>
<dbReference type="GO" id="GO:0005737">
    <property type="term" value="C:cytoplasm"/>
    <property type="evidence" value="ECO:0007669"/>
    <property type="project" value="TreeGrafter"/>
</dbReference>
<dbReference type="KEGG" id="pla:Plav_0823"/>
<dbReference type="Pfam" id="PF01370">
    <property type="entry name" value="Epimerase"/>
    <property type="match status" value="1"/>
</dbReference>
<dbReference type="EMBL" id="CP000774">
    <property type="protein sequence ID" value="ABS62446.1"/>
    <property type="molecule type" value="Genomic_DNA"/>
</dbReference>
<dbReference type="STRING" id="402881.Plav_0823"/>
<dbReference type="Proteomes" id="UP000006377">
    <property type="component" value="Chromosome"/>
</dbReference>
<accession>A7HRB3</accession>
<gene>
    <name evidence="2" type="ordered locus">Plav_0823</name>
</gene>
<dbReference type="Gene3D" id="3.40.50.720">
    <property type="entry name" value="NAD(P)-binding Rossmann-like Domain"/>
    <property type="match status" value="1"/>
</dbReference>
<proteinExistence type="predicted"/>
<dbReference type="InterPro" id="IPR051783">
    <property type="entry name" value="NAD(P)-dependent_oxidoreduct"/>
</dbReference>
<dbReference type="GO" id="GO:0004029">
    <property type="term" value="F:aldehyde dehydrogenase (NAD+) activity"/>
    <property type="evidence" value="ECO:0007669"/>
    <property type="project" value="TreeGrafter"/>
</dbReference>
<dbReference type="OrthoDB" id="7170465at2"/>
<feature type="domain" description="NAD-dependent epimerase/dehydratase" evidence="1">
    <location>
        <begin position="5"/>
        <end position="227"/>
    </location>
</feature>
<evidence type="ECO:0000313" key="2">
    <source>
        <dbReference type="EMBL" id="ABS62446.1"/>
    </source>
</evidence>
<dbReference type="InterPro" id="IPR001509">
    <property type="entry name" value="Epimerase_deHydtase"/>
</dbReference>
<dbReference type="HOGENOM" id="CLU_049717_0_0_5"/>
<name>A7HRB3_PARL1</name>
<dbReference type="PANTHER" id="PTHR48079:SF6">
    <property type="entry name" value="NAD(P)-BINDING DOMAIN-CONTAINING PROTEIN-RELATED"/>
    <property type="match status" value="1"/>
</dbReference>
<evidence type="ECO:0000259" key="1">
    <source>
        <dbReference type="Pfam" id="PF01370"/>
    </source>
</evidence>
<evidence type="ECO:0000313" key="3">
    <source>
        <dbReference type="Proteomes" id="UP000006377"/>
    </source>
</evidence>
<dbReference type="PANTHER" id="PTHR48079">
    <property type="entry name" value="PROTEIN YEEZ"/>
    <property type="match status" value="1"/>
</dbReference>
<sequence>MTSTALILGATGGFGGETALALHRHGWQIRALHRNPKAAARALSDMPFIDWVKGDAMSAGDVRAAPVNVDVIVHAVNPPGYRNWGSTVLPMIGNTIAAAREAGARIVFPGTVYNFGPDAFPLLAETSPQNPKTRKGALRVEMERRLRAASEEGVPVLVLRGGDFFGGCNPGNNWFAQGLVTPGKPLRSVSYPGPHKVGHNWAYLPDMAETVARLLLRADELKPFEVFHFGGHWLEQGIEMADAVRFAARKPDLPVKRLPWFALTVLSPFVETFREMREMRYLWKKPVKLDNAKLVAFLGHEPHTPLDIAVRTTLAGLGCIDMADTSSRPASLSLTEGTIR</sequence>
<reference evidence="2 3" key="1">
    <citation type="journal article" date="2011" name="Stand. Genomic Sci.">
        <title>Complete genome sequence of Parvibaculum lavamentivorans type strain (DS-1(T)).</title>
        <authorList>
            <person name="Schleheck D."/>
            <person name="Weiss M."/>
            <person name="Pitluck S."/>
            <person name="Bruce D."/>
            <person name="Land M.L."/>
            <person name="Han S."/>
            <person name="Saunders E."/>
            <person name="Tapia R."/>
            <person name="Detter C."/>
            <person name="Brettin T."/>
            <person name="Han J."/>
            <person name="Woyke T."/>
            <person name="Goodwin L."/>
            <person name="Pennacchio L."/>
            <person name="Nolan M."/>
            <person name="Cook A.M."/>
            <person name="Kjelleberg S."/>
            <person name="Thomas T."/>
        </authorList>
    </citation>
    <scope>NUCLEOTIDE SEQUENCE [LARGE SCALE GENOMIC DNA]</scope>
    <source>
        <strain evidence="3">DS-1 / DSM 13023 / NCIMB 13966</strain>
    </source>
</reference>
<organism evidence="2 3">
    <name type="scientific">Parvibaculum lavamentivorans (strain DS-1 / DSM 13023 / NCIMB 13966)</name>
    <dbReference type="NCBI Taxonomy" id="402881"/>
    <lineage>
        <taxon>Bacteria</taxon>
        <taxon>Pseudomonadati</taxon>
        <taxon>Pseudomonadota</taxon>
        <taxon>Alphaproteobacteria</taxon>
        <taxon>Hyphomicrobiales</taxon>
        <taxon>Parvibaculaceae</taxon>
        <taxon>Parvibaculum</taxon>
    </lineage>
</organism>
<dbReference type="eggNOG" id="COG0451">
    <property type="taxonomic scope" value="Bacteria"/>
</dbReference>
<dbReference type="AlphaFoldDB" id="A7HRB3"/>
<dbReference type="SUPFAM" id="SSF51735">
    <property type="entry name" value="NAD(P)-binding Rossmann-fold domains"/>
    <property type="match status" value="1"/>
</dbReference>
<dbReference type="RefSeq" id="WP_012109696.1">
    <property type="nucleotide sequence ID" value="NC_009719.1"/>
</dbReference>
<keyword evidence="3" id="KW-1185">Reference proteome</keyword>
<dbReference type="InterPro" id="IPR036291">
    <property type="entry name" value="NAD(P)-bd_dom_sf"/>
</dbReference>